<sequence length="108" mass="11846">MLRTRHLRDAAARGCPHHRTILLQYRRERRSCTHVGAASTLAVPHINPCPTHIDSSCAGAAGSAPVIQHILLASSYAQIKEVFAAHRTNFSPTDLTVAWVRLAKISSR</sequence>
<dbReference type="AlphaFoldDB" id="A0AAD3DSX3"/>
<evidence type="ECO:0000313" key="1">
    <source>
        <dbReference type="EMBL" id="GFR45301.1"/>
    </source>
</evidence>
<evidence type="ECO:0000313" key="2">
    <source>
        <dbReference type="Proteomes" id="UP001054857"/>
    </source>
</evidence>
<protein>
    <submittedName>
        <fullName evidence="1">Uncharacterized protein</fullName>
    </submittedName>
</protein>
<name>A0AAD3DSX3_9CHLO</name>
<reference evidence="1 2" key="1">
    <citation type="journal article" date="2021" name="Sci. Rep.">
        <title>Genome sequencing of the multicellular alga Astrephomene provides insights into convergent evolution of germ-soma differentiation.</title>
        <authorList>
            <person name="Yamashita S."/>
            <person name="Yamamoto K."/>
            <person name="Matsuzaki R."/>
            <person name="Suzuki S."/>
            <person name="Yamaguchi H."/>
            <person name="Hirooka S."/>
            <person name="Minakuchi Y."/>
            <person name="Miyagishima S."/>
            <person name="Kawachi M."/>
            <person name="Toyoda A."/>
            <person name="Nozaki H."/>
        </authorList>
    </citation>
    <scope>NUCLEOTIDE SEQUENCE [LARGE SCALE GENOMIC DNA]</scope>
    <source>
        <strain evidence="1 2">NIES-4017</strain>
    </source>
</reference>
<organism evidence="1 2">
    <name type="scientific">Astrephomene gubernaculifera</name>
    <dbReference type="NCBI Taxonomy" id="47775"/>
    <lineage>
        <taxon>Eukaryota</taxon>
        <taxon>Viridiplantae</taxon>
        <taxon>Chlorophyta</taxon>
        <taxon>core chlorophytes</taxon>
        <taxon>Chlorophyceae</taxon>
        <taxon>CS clade</taxon>
        <taxon>Chlamydomonadales</taxon>
        <taxon>Astrephomenaceae</taxon>
        <taxon>Astrephomene</taxon>
    </lineage>
</organism>
<dbReference type="EMBL" id="BMAR01000009">
    <property type="protein sequence ID" value="GFR45301.1"/>
    <property type="molecule type" value="Genomic_DNA"/>
</dbReference>
<keyword evidence="2" id="KW-1185">Reference proteome</keyword>
<comment type="caution">
    <text evidence="1">The sequence shown here is derived from an EMBL/GenBank/DDBJ whole genome shotgun (WGS) entry which is preliminary data.</text>
</comment>
<proteinExistence type="predicted"/>
<accession>A0AAD3DSX3</accession>
<dbReference type="Proteomes" id="UP001054857">
    <property type="component" value="Unassembled WGS sequence"/>
</dbReference>
<feature type="non-terminal residue" evidence="1">
    <location>
        <position position="1"/>
    </location>
</feature>
<gene>
    <name evidence="1" type="ORF">Agub_g6659</name>
</gene>